<dbReference type="Proteomes" id="UP000838686">
    <property type="component" value="Unassembled WGS sequence"/>
</dbReference>
<sequence length="161" mass="17896">MHLRSVIICSYLMVAYWASSHFPSLEMVFYPTLGAFSFLFLQRMDKFNDIKRIIIGAIIAVTIGNLFYLIDSGAVSFFATAIVTISLIQYFKWNAAPILAVSLIPYFAHPVSMWTLPVAVIVSLLGLLLPLWMIAKFEGLSKGSLNMGLLRGKAVESQQEG</sequence>
<evidence type="ECO:0000313" key="2">
    <source>
        <dbReference type="EMBL" id="CAH1208715.1"/>
    </source>
</evidence>
<proteinExistence type="predicted"/>
<evidence type="ECO:0008006" key="4">
    <source>
        <dbReference type="Google" id="ProtNLM"/>
    </source>
</evidence>
<organism evidence="2 3">
    <name type="scientific">Paenibacillus plantiphilus</name>
    <dbReference type="NCBI Taxonomy" id="2905650"/>
    <lineage>
        <taxon>Bacteria</taxon>
        <taxon>Bacillati</taxon>
        <taxon>Bacillota</taxon>
        <taxon>Bacilli</taxon>
        <taxon>Bacillales</taxon>
        <taxon>Paenibacillaceae</taxon>
        <taxon>Paenibacillus</taxon>
    </lineage>
</organism>
<feature type="transmembrane region" description="Helical" evidence="1">
    <location>
        <begin position="20"/>
        <end position="41"/>
    </location>
</feature>
<evidence type="ECO:0000313" key="3">
    <source>
        <dbReference type="Proteomes" id="UP000838686"/>
    </source>
</evidence>
<dbReference type="EMBL" id="CAKMMF010000015">
    <property type="protein sequence ID" value="CAH1208715.1"/>
    <property type="molecule type" value="Genomic_DNA"/>
</dbReference>
<name>A0ABN8GGU5_9BACL</name>
<keyword evidence="1" id="KW-1133">Transmembrane helix</keyword>
<keyword evidence="3" id="KW-1185">Reference proteome</keyword>
<accession>A0ABN8GGU5</accession>
<dbReference type="RefSeq" id="WP_236343192.1">
    <property type="nucleotide sequence ID" value="NZ_CAKMMF010000015.1"/>
</dbReference>
<keyword evidence="1" id="KW-0472">Membrane</keyword>
<evidence type="ECO:0000256" key="1">
    <source>
        <dbReference type="SAM" id="Phobius"/>
    </source>
</evidence>
<keyword evidence="1" id="KW-0812">Transmembrane</keyword>
<feature type="transmembrane region" description="Helical" evidence="1">
    <location>
        <begin position="53"/>
        <end position="70"/>
    </location>
</feature>
<feature type="transmembrane region" description="Helical" evidence="1">
    <location>
        <begin position="114"/>
        <end position="135"/>
    </location>
</feature>
<gene>
    <name evidence="2" type="ORF">PAECIP111893_02875</name>
</gene>
<protein>
    <recommendedName>
        <fullName evidence="4">HPP family protein</fullName>
    </recommendedName>
</protein>
<feature type="transmembrane region" description="Helical" evidence="1">
    <location>
        <begin position="76"/>
        <end position="93"/>
    </location>
</feature>
<reference evidence="2" key="1">
    <citation type="submission" date="2022-01" db="EMBL/GenBank/DDBJ databases">
        <authorList>
            <person name="Criscuolo A."/>
        </authorList>
    </citation>
    <scope>NUCLEOTIDE SEQUENCE</scope>
    <source>
        <strain evidence="2">CIP111893</strain>
    </source>
</reference>
<comment type="caution">
    <text evidence="2">The sequence shown here is derived from an EMBL/GenBank/DDBJ whole genome shotgun (WGS) entry which is preliminary data.</text>
</comment>